<evidence type="ECO:0000313" key="3">
    <source>
        <dbReference type="Proteomes" id="UP001190700"/>
    </source>
</evidence>
<keyword evidence="3" id="KW-1185">Reference proteome</keyword>
<accession>A0AAE0CGA8</accession>
<evidence type="ECO:0000313" key="2">
    <source>
        <dbReference type="EMBL" id="KAK3253774.1"/>
    </source>
</evidence>
<proteinExistence type="predicted"/>
<reference evidence="2 3" key="1">
    <citation type="journal article" date="2015" name="Genome Biol. Evol.">
        <title>Comparative Genomics of a Bacterivorous Green Alga Reveals Evolutionary Causalities and Consequences of Phago-Mixotrophic Mode of Nutrition.</title>
        <authorList>
            <person name="Burns J.A."/>
            <person name="Paasch A."/>
            <person name="Narechania A."/>
            <person name="Kim E."/>
        </authorList>
    </citation>
    <scope>NUCLEOTIDE SEQUENCE [LARGE SCALE GENOMIC DNA]</scope>
    <source>
        <strain evidence="2 3">PLY_AMNH</strain>
    </source>
</reference>
<feature type="region of interest" description="Disordered" evidence="1">
    <location>
        <begin position="15"/>
        <end position="58"/>
    </location>
</feature>
<gene>
    <name evidence="2" type="ORF">CYMTET_36986</name>
</gene>
<sequence>MSDSRTVEILSRYKGGIPNIGKGPGTQGGLSEESPKYPSMHRRQGTLPGDIGWNHSNNEHNWANQTENTDLSAVADKRHCRSDGMALHETHLTVKHSFMKLPGKHIGDMLLKQSTGNAAGPGSRAASVTNGVARSSTRSTTPAS</sequence>
<protein>
    <submittedName>
        <fullName evidence="2">Uncharacterized protein</fullName>
    </submittedName>
</protein>
<comment type="caution">
    <text evidence="2">The sequence shown here is derived from an EMBL/GenBank/DDBJ whole genome shotgun (WGS) entry which is preliminary data.</text>
</comment>
<name>A0AAE0CGA8_9CHLO</name>
<organism evidence="2 3">
    <name type="scientific">Cymbomonas tetramitiformis</name>
    <dbReference type="NCBI Taxonomy" id="36881"/>
    <lineage>
        <taxon>Eukaryota</taxon>
        <taxon>Viridiplantae</taxon>
        <taxon>Chlorophyta</taxon>
        <taxon>Pyramimonadophyceae</taxon>
        <taxon>Pyramimonadales</taxon>
        <taxon>Pyramimonadaceae</taxon>
        <taxon>Cymbomonas</taxon>
    </lineage>
</organism>
<feature type="compositionally biased region" description="Low complexity" evidence="1">
    <location>
        <begin position="134"/>
        <end position="144"/>
    </location>
</feature>
<evidence type="ECO:0000256" key="1">
    <source>
        <dbReference type="SAM" id="MobiDB-lite"/>
    </source>
</evidence>
<dbReference type="Proteomes" id="UP001190700">
    <property type="component" value="Unassembled WGS sequence"/>
</dbReference>
<dbReference type="EMBL" id="LGRX02024658">
    <property type="protein sequence ID" value="KAK3253774.1"/>
    <property type="molecule type" value="Genomic_DNA"/>
</dbReference>
<feature type="region of interest" description="Disordered" evidence="1">
    <location>
        <begin position="113"/>
        <end position="144"/>
    </location>
</feature>
<dbReference type="AlphaFoldDB" id="A0AAE0CGA8"/>